<feature type="domain" description="Rab-GAP TBC" evidence="1">
    <location>
        <begin position="1"/>
        <end position="126"/>
    </location>
</feature>
<dbReference type="InterPro" id="IPR000195">
    <property type="entry name" value="Rab-GAP-TBC_dom"/>
</dbReference>
<dbReference type="Proteomes" id="UP000187209">
    <property type="component" value="Unassembled WGS sequence"/>
</dbReference>
<dbReference type="AlphaFoldDB" id="A0A1R2C754"/>
<proteinExistence type="predicted"/>
<evidence type="ECO:0000313" key="2">
    <source>
        <dbReference type="EMBL" id="OMJ84848.1"/>
    </source>
</evidence>
<dbReference type="EMBL" id="MPUH01000256">
    <property type="protein sequence ID" value="OMJ84848.1"/>
    <property type="molecule type" value="Genomic_DNA"/>
</dbReference>
<dbReference type="Pfam" id="PF00566">
    <property type="entry name" value="RabGAP-TBC"/>
    <property type="match status" value="1"/>
</dbReference>
<dbReference type="InterPro" id="IPR039755">
    <property type="entry name" value="TBC1D23"/>
</dbReference>
<name>A0A1R2C754_9CILI</name>
<comment type="caution">
    <text evidence="2">The sequence shown here is derived from an EMBL/GenBank/DDBJ whole genome shotgun (WGS) entry which is preliminary data.</text>
</comment>
<dbReference type="GO" id="GO:0005829">
    <property type="term" value="C:cytosol"/>
    <property type="evidence" value="ECO:0007669"/>
    <property type="project" value="GOC"/>
</dbReference>
<dbReference type="Gene3D" id="1.10.472.80">
    <property type="entry name" value="Ypt/Rab-GAP domain of gyp1p, domain 3"/>
    <property type="match status" value="1"/>
</dbReference>
<protein>
    <recommendedName>
        <fullName evidence="1">Rab-GAP TBC domain-containing protein</fullName>
    </recommendedName>
</protein>
<dbReference type="PANTHER" id="PTHR13297">
    <property type="entry name" value="TBC1 DOMAIN FAMILY MEMBER 23-RELATED"/>
    <property type="match status" value="1"/>
</dbReference>
<evidence type="ECO:0000313" key="3">
    <source>
        <dbReference type="Proteomes" id="UP000187209"/>
    </source>
</evidence>
<gene>
    <name evidence="2" type="ORF">SteCoe_13974</name>
</gene>
<sequence length="389" mass="45471">MKNIIKFYCQQMKIQYKQGLNEVLAPFMDLYKQGMPLNITLACFENFVNRILPNIFSDQALYTISGIFHVFKMLCQYLLPEVDQFLRNYRICPEYFLNAWIITALANKIRSIKLVFKLWQALLSNGSREFFVLLCLALMDIKKQEVFEQDSSQALVFLSMICIDTEEVIDLMVERAKVYTTLLPFSITMCLEAFNIYSPDSLIDKIDTLSSFFTFKILPEEFFKNLYPESFDFPKLSLLLIDCRPNSDLKSGYFPNSATFPIESLDDPGKIQDFIFRFEGLKGFSHFVIMGDKEIDEDSAGFRLFSSFYNRNFPFLSIAKGGFELAHEYARGKNLKIKNHITDTCKICLKNKKSFKKLGDFFWPGRKSMARQRLPSHQDQDYSQYKNWI</sequence>
<accession>A0A1R2C754</accession>
<keyword evidence="3" id="KW-1185">Reference proteome</keyword>
<dbReference type="GO" id="GO:0042147">
    <property type="term" value="P:retrograde transport, endosome to Golgi"/>
    <property type="evidence" value="ECO:0007669"/>
    <property type="project" value="InterPro"/>
</dbReference>
<dbReference type="PANTHER" id="PTHR13297:SF5">
    <property type="entry name" value="TBC1 DOMAIN FAMILY MEMBER 23"/>
    <property type="match status" value="1"/>
</dbReference>
<dbReference type="GO" id="GO:0005802">
    <property type="term" value="C:trans-Golgi network"/>
    <property type="evidence" value="ECO:0007669"/>
    <property type="project" value="TreeGrafter"/>
</dbReference>
<dbReference type="OrthoDB" id="290141at2759"/>
<dbReference type="InterPro" id="IPR035969">
    <property type="entry name" value="Rab-GAP_TBC_sf"/>
</dbReference>
<reference evidence="2 3" key="1">
    <citation type="submission" date="2016-11" db="EMBL/GenBank/DDBJ databases">
        <title>The macronuclear genome of Stentor coeruleus: a giant cell with tiny introns.</title>
        <authorList>
            <person name="Slabodnick M."/>
            <person name="Ruby J.G."/>
            <person name="Reiff S.B."/>
            <person name="Swart E.C."/>
            <person name="Gosai S."/>
            <person name="Prabakaran S."/>
            <person name="Witkowska E."/>
            <person name="Larue G.E."/>
            <person name="Fisher S."/>
            <person name="Freeman R.M."/>
            <person name="Gunawardena J."/>
            <person name="Chu W."/>
            <person name="Stover N.A."/>
            <person name="Gregory B.D."/>
            <person name="Nowacki M."/>
            <person name="Derisi J."/>
            <person name="Roy S.W."/>
            <person name="Marshall W.F."/>
            <person name="Sood P."/>
        </authorList>
    </citation>
    <scope>NUCLEOTIDE SEQUENCE [LARGE SCALE GENOMIC DNA]</scope>
    <source>
        <strain evidence="2">WM001</strain>
    </source>
</reference>
<dbReference type="PROSITE" id="PS50086">
    <property type="entry name" value="TBC_RABGAP"/>
    <property type="match status" value="1"/>
</dbReference>
<evidence type="ECO:0000259" key="1">
    <source>
        <dbReference type="PROSITE" id="PS50086"/>
    </source>
</evidence>
<dbReference type="GO" id="GO:0099041">
    <property type="term" value="P:vesicle tethering to Golgi"/>
    <property type="evidence" value="ECO:0007669"/>
    <property type="project" value="TreeGrafter"/>
</dbReference>
<dbReference type="SUPFAM" id="SSF47923">
    <property type="entry name" value="Ypt/Rab-GAP domain of gyp1p"/>
    <property type="match status" value="2"/>
</dbReference>
<organism evidence="2 3">
    <name type="scientific">Stentor coeruleus</name>
    <dbReference type="NCBI Taxonomy" id="5963"/>
    <lineage>
        <taxon>Eukaryota</taxon>
        <taxon>Sar</taxon>
        <taxon>Alveolata</taxon>
        <taxon>Ciliophora</taxon>
        <taxon>Postciliodesmatophora</taxon>
        <taxon>Heterotrichea</taxon>
        <taxon>Heterotrichida</taxon>
        <taxon>Stentoridae</taxon>
        <taxon>Stentor</taxon>
    </lineage>
</organism>